<dbReference type="AlphaFoldDB" id="A0A830HR49"/>
<keyword evidence="3" id="KW-1185">Reference proteome</keyword>
<evidence type="ECO:0000313" key="2">
    <source>
        <dbReference type="EMBL" id="GHP09408.1"/>
    </source>
</evidence>
<dbReference type="EMBL" id="BNJQ01000024">
    <property type="protein sequence ID" value="GHP09408.1"/>
    <property type="molecule type" value="Genomic_DNA"/>
</dbReference>
<comment type="caution">
    <text evidence="2">The sequence shown here is derived from an EMBL/GenBank/DDBJ whole genome shotgun (WGS) entry which is preliminary data.</text>
</comment>
<evidence type="ECO:0000256" key="1">
    <source>
        <dbReference type="SAM" id="MobiDB-lite"/>
    </source>
</evidence>
<feature type="region of interest" description="Disordered" evidence="1">
    <location>
        <begin position="1"/>
        <end position="22"/>
    </location>
</feature>
<dbReference type="Proteomes" id="UP000660262">
    <property type="component" value="Unassembled WGS sequence"/>
</dbReference>
<name>A0A830HR49_9CHLO</name>
<organism evidence="2 3">
    <name type="scientific">Pycnococcus provasolii</name>
    <dbReference type="NCBI Taxonomy" id="41880"/>
    <lineage>
        <taxon>Eukaryota</taxon>
        <taxon>Viridiplantae</taxon>
        <taxon>Chlorophyta</taxon>
        <taxon>Pseudoscourfieldiophyceae</taxon>
        <taxon>Pseudoscourfieldiales</taxon>
        <taxon>Pycnococcaceae</taxon>
        <taxon>Pycnococcus</taxon>
    </lineage>
</organism>
<evidence type="ECO:0000313" key="3">
    <source>
        <dbReference type="Proteomes" id="UP000660262"/>
    </source>
</evidence>
<proteinExistence type="predicted"/>
<feature type="compositionally biased region" description="Acidic residues" evidence="1">
    <location>
        <begin position="69"/>
        <end position="78"/>
    </location>
</feature>
<feature type="region of interest" description="Disordered" evidence="1">
    <location>
        <begin position="64"/>
        <end position="89"/>
    </location>
</feature>
<feature type="compositionally biased region" description="Basic and acidic residues" evidence="1">
    <location>
        <begin position="79"/>
        <end position="89"/>
    </location>
</feature>
<reference evidence="2" key="1">
    <citation type="submission" date="2020-10" db="EMBL/GenBank/DDBJ databases">
        <title>Unveiling of a novel bifunctional photoreceptor, Dualchrome1, isolated from a cosmopolitan green alga.</title>
        <authorList>
            <person name="Suzuki S."/>
            <person name="Kawachi M."/>
        </authorList>
    </citation>
    <scope>NUCLEOTIDE SEQUENCE</scope>
    <source>
        <strain evidence="2">NIES 2893</strain>
    </source>
</reference>
<gene>
    <name evidence="2" type="ORF">PPROV_000814300</name>
</gene>
<accession>A0A830HR49</accession>
<protein>
    <submittedName>
        <fullName evidence="2">Uncharacterized protein</fullName>
    </submittedName>
</protein>
<sequence>MPKSSWEFLTGGKLDAEQQEKKEEVRLARERLAEFERKADPNNTEMQALLKQMREHVASLVRTSGVDNAEPEGDPADEVVDKRRGFYIP</sequence>